<proteinExistence type="predicted"/>
<evidence type="ECO:0000313" key="3">
    <source>
        <dbReference type="Proteomes" id="UP000095287"/>
    </source>
</evidence>
<reference evidence="4" key="1">
    <citation type="submission" date="2016-11" db="UniProtKB">
        <authorList>
            <consortium name="WormBaseParasite"/>
        </authorList>
    </citation>
    <scope>IDENTIFICATION</scope>
</reference>
<dbReference type="WBParaSite" id="L893_g10689.t1">
    <property type="protein sequence ID" value="L893_g10689.t1"/>
    <property type="gene ID" value="L893_g10689"/>
</dbReference>
<name>A0A1I7XY72_9BILA</name>
<sequence>MVVIPYAEVMNDTVVNAWYYSVQISGIVVVCLFIIFYILSIVAICRYRVGAYPEVTHRRHLISVIVYATMPGILAVFGLVVNVLMYYVASLLNEKKTANNPIITMGASVNQGYRYAIYARVPILTISTFIAFASYRSFLMSWFSKGRVQPLDNTDSSEAIPRPLSTPVVSSSKRRHS</sequence>
<keyword evidence="2" id="KW-0812">Transmembrane</keyword>
<feature type="region of interest" description="Disordered" evidence="1">
    <location>
        <begin position="153"/>
        <end position="177"/>
    </location>
</feature>
<feature type="transmembrane region" description="Helical" evidence="2">
    <location>
        <begin position="64"/>
        <end position="89"/>
    </location>
</feature>
<evidence type="ECO:0000256" key="1">
    <source>
        <dbReference type="SAM" id="MobiDB-lite"/>
    </source>
</evidence>
<evidence type="ECO:0000256" key="2">
    <source>
        <dbReference type="SAM" id="Phobius"/>
    </source>
</evidence>
<protein>
    <submittedName>
        <fullName evidence="4">G_PROTEIN_RECEP_F1_2 domain-containing protein</fullName>
    </submittedName>
</protein>
<keyword evidence="2" id="KW-1133">Transmembrane helix</keyword>
<accession>A0A1I7XY72</accession>
<organism evidence="3 4">
    <name type="scientific">Steinernema glaseri</name>
    <dbReference type="NCBI Taxonomy" id="37863"/>
    <lineage>
        <taxon>Eukaryota</taxon>
        <taxon>Metazoa</taxon>
        <taxon>Ecdysozoa</taxon>
        <taxon>Nematoda</taxon>
        <taxon>Chromadorea</taxon>
        <taxon>Rhabditida</taxon>
        <taxon>Tylenchina</taxon>
        <taxon>Panagrolaimomorpha</taxon>
        <taxon>Strongyloidoidea</taxon>
        <taxon>Steinernematidae</taxon>
        <taxon>Steinernema</taxon>
    </lineage>
</organism>
<dbReference type="Proteomes" id="UP000095287">
    <property type="component" value="Unplaced"/>
</dbReference>
<keyword evidence="2" id="KW-0472">Membrane</keyword>
<feature type="transmembrane region" description="Helical" evidence="2">
    <location>
        <begin position="20"/>
        <end position="44"/>
    </location>
</feature>
<keyword evidence="3" id="KW-1185">Reference proteome</keyword>
<feature type="transmembrane region" description="Helical" evidence="2">
    <location>
        <begin position="115"/>
        <end position="135"/>
    </location>
</feature>
<dbReference type="AlphaFoldDB" id="A0A1I7XY72"/>
<evidence type="ECO:0000313" key="4">
    <source>
        <dbReference type="WBParaSite" id="L893_g10689.t1"/>
    </source>
</evidence>